<dbReference type="InterPro" id="IPR002347">
    <property type="entry name" value="SDR_fam"/>
</dbReference>
<dbReference type="GO" id="GO:0016491">
    <property type="term" value="F:oxidoreductase activity"/>
    <property type="evidence" value="ECO:0007669"/>
    <property type="project" value="UniProtKB-KW"/>
</dbReference>
<dbReference type="RefSeq" id="WP_119350541.1">
    <property type="nucleotide sequence ID" value="NZ_JBFHKJ010000021.1"/>
</dbReference>
<evidence type="ECO:0000256" key="1">
    <source>
        <dbReference type="ARBA" id="ARBA00006484"/>
    </source>
</evidence>
<dbReference type="GO" id="GO:0016020">
    <property type="term" value="C:membrane"/>
    <property type="evidence" value="ECO:0007669"/>
    <property type="project" value="TreeGrafter"/>
</dbReference>
<dbReference type="PRINTS" id="PR00081">
    <property type="entry name" value="GDHRDH"/>
</dbReference>
<dbReference type="PANTHER" id="PTHR44196:SF2">
    <property type="entry name" value="SHORT-CHAIN DEHYDROGENASE-RELATED"/>
    <property type="match status" value="1"/>
</dbReference>
<sequence length="273" mass="30627">MKTDKYCLITGASSGLGKEMAKECGQRGRNLLLTSLPGENMKELGKELAHEFGVDVKTFEADLTKTEEIKKLASTISEKYEIDMLINNAGLGGAKLFLDASPEYIGEIVLLNTYALVLLTRLLLPNLKRQEKAYILNIASMASFSPMPYKTVYPASKAFVYSFSRGLGAELKGTGVSVSVAHPAGMKTNAEVTRRIEKHNWLIQTTTLTSQKVAQICIERLLKRRKLIIPGFFNKVSWLLLKVAPVWLRLSLMRRSLKKEIKQKRFNLKTENE</sequence>
<dbReference type="InterPro" id="IPR036291">
    <property type="entry name" value="NAD(P)-bd_dom_sf"/>
</dbReference>
<dbReference type="PRINTS" id="PR00080">
    <property type="entry name" value="SDRFAMILY"/>
</dbReference>
<dbReference type="InterPro" id="IPR020904">
    <property type="entry name" value="Sc_DH/Rdtase_CS"/>
</dbReference>
<dbReference type="CDD" id="cd05233">
    <property type="entry name" value="SDR_c"/>
    <property type="match status" value="1"/>
</dbReference>
<dbReference type="PROSITE" id="PS00061">
    <property type="entry name" value="ADH_SHORT"/>
    <property type="match status" value="1"/>
</dbReference>
<keyword evidence="2" id="KW-0560">Oxidoreductase</keyword>
<dbReference type="Gene3D" id="3.40.50.720">
    <property type="entry name" value="NAD(P)-binding Rossmann-like Domain"/>
    <property type="match status" value="1"/>
</dbReference>
<dbReference type="OrthoDB" id="9808814at2"/>
<dbReference type="PIRSF" id="PIRSF000126">
    <property type="entry name" value="11-beta-HSD1"/>
    <property type="match status" value="1"/>
</dbReference>
<reference evidence="4 5" key="1">
    <citation type="journal article" date="2015" name="Int. J. Syst. Evol. Microbiol.">
        <title>Mariniphaga sediminis sp. nov., isolated from coastal sediment.</title>
        <authorList>
            <person name="Wang F.Q."/>
            <person name="Shen Q.Y."/>
            <person name="Chen G.J."/>
            <person name="Du Z.J."/>
        </authorList>
    </citation>
    <scope>NUCLEOTIDE SEQUENCE [LARGE SCALE GENOMIC DNA]</scope>
    <source>
        <strain evidence="4 5">SY21</strain>
    </source>
</reference>
<evidence type="ECO:0000256" key="3">
    <source>
        <dbReference type="RuleBase" id="RU000363"/>
    </source>
</evidence>
<name>A0A399CZ13_9BACT</name>
<dbReference type="Pfam" id="PF00106">
    <property type="entry name" value="adh_short"/>
    <property type="match status" value="1"/>
</dbReference>
<comment type="caution">
    <text evidence="4">The sequence shown here is derived from an EMBL/GenBank/DDBJ whole genome shotgun (WGS) entry which is preliminary data.</text>
</comment>
<dbReference type="PANTHER" id="PTHR44196">
    <property type="entry name" value="DEHYDROGENASE/REDUCTASE SDR FAMILY MEMBER 7B"/>
    <property type="match status" value="1"/>
</dbReference>
<evidence type="ECO:0000256" key="2">
    <source>
        <dbReference type="ARBA" id="ARBA00023002"/>
    </source>
</evidence>
<keyword evidence="5" id="KW-1185">Reference proteome</keyword>
<protein>
    <submittedName>
        <fullName evidence="4">SDR family NAD(P)-dependent oxidoreductase</fullName>
    </submittedName>
</protein>
<gene>
    <name evidence="4" type="ORF">D1164_13595</name>
</gene>
<dbReference type="SUPFAM" id="SSF51735">
    <property type="entry name" value="NAD(P)-binding Rossmann-fold domains"/>
    <property type="match status" value="1"/>
</dbReference>
<comment type="similarity">
    <text evidence="1 3">Belongs to the short-chain dehydrogenases/reductases (SDR) family.</text>
</comment>
<dbReference type="Proteomes" id="UP000266441">
    <property type="component" value="Unassembled WGS sequence"/>
</dbReference>
<evidence type="ECO:0000313" key="4">
    <source>
        <dbReference type="EMBL" id="RIH64669.1"/>
    </source>
</evidence>
<dbReference type="EMBL" id="QWET01000009">
    <property type="protein sequence ID" value="RIH64669.1"/>
    <property type="molecule type" value="Genomic_DNA"/>
</dbReference>
<proteinExistence type="inferred from homology"/>
<dbReference type="AlphaFoldDB" id="A0A399CZ13"/>
<evidence type="ECO:0000313" key="5">
    <source>
        <dbReference type="Proteomes" id="UP000266441"/>
    </source>
</evidence>
<accession>A0A399CZ13</accession>
<organism evidence="4 5">
    <name type="scientific">Mariniphaga sediminis</name>
    <dbReference type="NCBI Taxonomy" id="1628158"/>
    <lineage>
        <taxon>Bacteria</taxon>
        <taxon>Pseudomonadati</taxon>
        <taxon>Bacteroidota</taxon>
        <taxon>Bacteroidia</taxon>
        <taxon>Marinilabiliales</taxon>
        <taxon>Prolixibacteraceae</taxon>
        <taxon>Mariniphaga</taxon>
    </lineage>
</organism>